<evidence type="ECO:0000313" key="1">
    <source>
        <dbReference type="EMBL" id="VGO17781.1"/>
    </source>
</evidence>
<gene>
    <name evidence="1" type="ORF">PDESU_06383</name>
</gene>
<proteinExistence type="predicted"/>
<name>A0A6C2UEC8_PONDE</name>
<protein>
    <submittedName>
        <fullName evidence="1">Uncharacterized protein</fullName>
    </submittedName>
</protein>
<sequence>MQDSAATLECAKYMRHSATEKPDKAKAAQQVPRLATGNLSGAASQELDLNGLSTEDTEAQRNMPTPLLCVSECSVVKLT</sequence>
<reference evidence="1 2" key="1">
    <citation type="submission" date="2019-04" db="EMBL/GenBank/DDBJ databases">
        <authorList>
            <person name="Van Vliet M D."/>
        </authorList>
    </citation>
    <scope>NUCLEOTIDE SEQUENCE [LARGE SCALE GENOMIC DNA]</scope>
    <source>
        <strain evidence="1 2">F1</strain>
    </source>
</reference>
<accession>A0A6C2UEC8</accession>
<keyword evidence="2" id="KW-1185">Reference proteome</keyword>
<dbReference type="AlphaFoldDB" id="A0A6C2UEC8"/>
<organism evidence="1 2">
    <name type="scientific">Pontiella desulfatans</name>
    <dbReference type="NCBI Taxonomy" id="2750659"/>
    <lineage>
        <taxon>Bacteria</taxon>
        <taxon>Pseudomonadati</taxon>
        <taxon>Kiritimatiellota</taxon>
        <taxon>Kiritimatiellia</taxon>
        <taxon>Kiritimatiellales</taxon>
        <taxon>Pontiellaceae</taxon>
        <taxon>Pontiella</taxon>
    </lineage>
</organism>
<evidence type="ECO:0000313" key="2">
    <source>
        <dbReference type="Proteomes" id="UP000366872"/>
    </source>
</evidence>
<dbReference type="Proteomes" id="UP000366872">
    <property type="component" value="Unassembled WGS sequence"/>
</dbReference>
<dbReference type="EMBL" id="CAAHFG010000005">
    <property type="protein sequence ID" value="VGO17781.1"/>
    <property type="molecule type" value="Genomic_DNA"/>
</dbReference>